<dbReference type="GO" id="GO:0016491">
    <property type="term" value="F:oxidoreductase activity"/>
    <property type="evidence" value="ECO:0007669"/>
    <property type="project" value="UniProtKB-KW"/>
</dbReference>
<proteinExistence type="predicted"/>
<dbReference type="SUPFAM" id="SSF51735">
    <property type="entry name" value="NAD(P)-binding Rossmann-fold domains"/>
    <property type="match status" value="1"/>
</dbReference>
<dbReference type="Gene3D" id="3.40.50.720">
    <property type="entry name" value="NAD(P)-binding Rossmann-like Domain"/>
    <property type="match status" value="1"/>
</dbReference>
<keyword evidence="3" id="KW-1185">Reference proteome</keyword>
<name>A0A6A4I7P5_9AGAR</name>
<dbReference type="AlphaFoldDB" id="A0A6A4I7P5"/>
<dbReference type="Pfam" id="PF00106">
    <property type="entry name" value="adh_short"/>
    <property type="match status" value="1"/>
</dbReference>
<organism evidence="2 3">
    <name type="scientific">Gymnopus androsaceus JB14</name>
    <dbReference type="NCBI Taxonomy" id="1447944"/>
    <lineage>
        <taxon>Eukaryota</taxon>
        <taxon>Fungi</taxon>
        <taxon>Dikarya</taxon>
        <taxon>Basidiomycota</taxon>
        <taxon>Agaricomycotina</taxon>
        <taxon>Agaricomycetes</taxon>
        <taxon>Agaricomycetidae</taxon>
        <taxon>Agaricales</taxon>
        <taxon>Marasmiineae</taxon>
        <taxon>Omphalotaceae</taxon>
        <taxon>Gymnopus</taxon>
    </lineage>
</organism>
<dbReference type="PANTHER" id="PTHR47534">
    <property type="entry name" value="YALI0E05731P"/>
    <property type="match status" value="1"/>
</dbReference>
<evidence type="ECO:0000313" key="2">
    <source>
        <dbReference type="EMBL" id="KAE9404725.1"/>
    </source>
</evidence>
<dbReference type="PANTHER" id="PTHR47534:SF3">
    <property type="entry name" value="ALCOHOL DEHYDROGENASE-LIKE C-TERMINAL DOMAIN-CONTAINING PROTEIN"/>
    <property type="match status" value="1"/>
</dbReference>
<dbReference type="InterPro" id="IPR036291">
    <property type="entry name" value="NAD(P)-bd_dom_sf"/>
</dbReference>
<dbReference type="InterPro" id="IPR052228">
    <property type="entry name" value="Sec_Metab_Biosynth_Oxidored"/>
</dbReference>
<reference evidence="2" key="1">
    <citation type="journal article" date="2019" name="Environ. Microbiol.">
        <title>Fungal ecological strategies reflected in gene transcription - a case study of two litter decomposers.</title>
        <authorList>
            <person name="Barbi F."/>
            <person name="Kohler A."/>
            <person name="Barry K."/>
            <person name="Baskaran P."/>
            <person name="Daum C."/>
            <person name="Fauchery L."/>
            <person name="Ihrmark K."/>
            <person name="Kuo A."/>
            <person name="LaButti K."/>
            <person name="Lipzen A."/>
            <person name="Morin E."/>
            <person name="Grigoriev I.V."/>
            <person name="Henrissat B."/>
            <person name="Lindahl B."/>
            <person name="Martin F."/>
        </authorList>
    </citation>
    <scope>NUCLEOTIDE SEQUENCE</scope>
    <source>
        <strain evidence="2">JB14</strain>
    </source>
</reference>
<dbReference type="Proteomes" id="UP000799118">
    <property type="component" value="Unassembled WGS sequence"/>
</dbReference>
<evidence type="ECO:0000313" key="3">
    <source>
        <dbReference type="Proteomes" id="UP000799118"/>
    </source>
</evidence>
<dbReference type="EMBL" id="ML769414">
    <property type="protein sequence ID" value="KAE9404725.1"/>
    <property type="molecule type" value="Genomic_DNA"/>
</dbReference>
<accession>A0A6A4I7P5</accession>
<sequence>MLELISTGCSVAVFVGGTSGIGREWQRLSLVPRMATHIIIIIGRNSSAAEAIIAGFLRPTSPSAKHEFLACDVTLMKNVQRTTQELLSRTSRINFLVMSPGFLTLSGRDETEEGINKLLAMFIHGLVPALVQAKEAGEDAKVFSVLAAGKGGKVNLEDLGLKKTFSFSNVFLETPTYTDLMMQFSYTISNRSEYASRYPSLTFCHACPGLVSSKYTLLMIH</sequence>
<evidence type="ECO:0000256" key="1">
    <source>
        <dbReference type="ARBA" id="ARBA00023002"/>
    </source>
</evidence>
<gene>
    <name evidence="2" type="ORF">BT96DRAFT_955518</name>
</gene>
<evidence type="ECO:0008006" key="4">
    <source>
        <dbReference type="Google" id="ProtNLM"/>
    </source>
</evidence>
<dbReference type="InterPro" id="IPR002347">
    <property type="entry name" value="SDR_fam"/>
</dbReference>
<keyword evidence="1" id="KW-0560">Oxidoreductase</keyword>
<dbReference type="OrthoDB" id="2898509at2759"/>
<protein>
    <recommendedName>
        <fullName evidence="4">NAD(P)-binding protein</fullName>
    </recommendedName>
</protein>